<feature type="compositionally biased region" description="Low complexity" evidence="1">
    <location>
        <begin position="112"/>
        <end position="164"/>
    </location>
</feature>
<name>A0AAV6U5A4_9ARAC</name>
<dbReference type="EMBL" id="JAFNEN010000647">
    <property type="protein sequence ID" value="KAG8179125.1"/>
    <property type="molecule type" value="Genomic_DNA"/>
</dbReference>
<dbReference type="Proteomes" id="UP000827092">
    <property type="component" value="Unassembled WGS sequence"/>
</dbReference>
<evidence type="ECO:0000313" key="2">
    <source>
        <dbReference type="EMBL" id="KAG8179125.1"/>
    </source>
</evidence>
<accession>A0AAV6U5A4</accession>
<feature type="region of interest" description="Disordered" evidence="1">
    <location>
        <begin position="112"/>
        <end position="181"/>
    </location>
</feature>
<dbReference type="AlphaFoldDB" id="A0AAV6U5A4"/>
<organism evidence="2 3">
    <name type="scientific">Oedothorax gibbosus</name>
    <dbReference type="NCBI Taxonomy" id="931172"/>
    <lineage>
        <taxon>Eukaryota</taxon>
        <taxon>Metazoa</taxon>
        <taxon>Ecdysozoa</taxon>
        <taxon>Arthropoda</taxon>
        <taxon>Chelicerata</taxon>
        <taxon>Arachnida</taxon>
        <taxon>Araneae</taxon>
        <taxon>Araneomorphae</taxon>
        <taxon>Entelegynae</taxon>
        <taxon>Araneoidea</taxon>
        <taxon>Linyphiidae</taxon>
        <taxon>Erigoninae</taxon>
        <taxon>Oedothorax</taxon>
    </lineage>
</organism>
<reference evidence="2 3" key="1">
    <citation type="journal article" date="2022" name="Nat. Ecol. Evol.">
        <title>A masculinizing supergene underlies an exaggerated male reproductive morph in a spider.</title>
        <authorList>
            <person name="Hendrickx F."/>
            <person name="De Corte Z."/>
            <person name="Sonet G."/>
            <person name="Van Belleghem S.M."/>
            <person name="Kostlbacher S."/>
            <person name="Vangestel C."/>
        </authorList>
    </citation>
    <scope>NUCLEOTIDE SEQUENCE [LARGE SCALE GENOMIC DNA]</scope>
    <source>
        <strain evidence="2">W744_W776</strain>
    </source>
</reference>
<evidence type="ECO:0000256" key="1">
    <source>
        <dbReference type="SAM" id="MobiDB-lite"/>
    </source>
</evidence>
<protein>
    <submittedName>
        <fullName evidence="2">Uncharacterized protein</fullName>
    </submittedName>
</protein>
<feature type="compositionally biased region" description="Polar residues" evidence="1">
    <location>
        <begin position="295"/>
        <end position="304"/>
    </location>
</feature>
<comment type="caution">
    <text evidence="2">The sequence shown here is derived from an EMBL/GenBank/DDBJ whole genome shotgun (WGS) entry which is preliminary data.</text>
</comment>
<proteinExistence type="predicted"/>
<keyword evidence="3" id="KW-1185">Reference proteome</keyword>
<feature type="region of interest" description="Disordered" evidence="1">
    <location>
        <begin position="285"/>
        <end position="311"/>
    </location>
</feature>
<gene>
    <name evidence="2" type="ORF">JTE90_012534</name>
</gene>
<sequence length="380" mass="43024">MYGSKCLDPVKCGNALKNTGRQTTNYMTEKTFLQSFSSAFEDITACQFSFKVSAGSLYSPDNINYKAMHSSTCLLLTLFACIVFLAIQPANSNCLMQWKNDDRQRTKTVLNNHQNWQPNPQSWQPNRPNGQRNRPNEQPNHPNRQPNRPNGQLNRLNGQLNRPNWQPDRQKTSTTFVPPSAPPQFEIQLGRPRMFCNLFGCNCTPPPGSRCCTGYRYDSKSQSCRELKGVKSYTMNYCMTKNFTITLYCILLTIAYAYPQPLPTNPNSQSAASNSTVHRRQAPIAGRLQLPNGPPQRTQTQRLSPSVRRRPSEYQAYEDLLQVKPKIKSSDLRFGNKKPQGAPQKFCSKFGCDCVPAANAKCCSGYRFDKRSNTCRRLSG</sequence>
<evidence type="ECO:0000313" key="3">
    <source>
        <dbReference type="Proteomes" id="UP000827092"/>
    </source>
</evidence>